<dbReference type="GO" id="GO:0016618">
    <property type="term" value="F:hydroxypyruvate reductase [NAD(P)H] activity"/>
    <property type="evidence" value="ECO:0007669"/>
    <property type="project" value="TreeGrafter"/>
</dbReference>
<name>A0AAN9T7E8_9HEMI</name>
<evidence type="ECO:0000256" key="3">
    <source>
        <dbReference type="ARBA" id="ARBA00073306"/>
    </source>
</evidence>
<dbReference type="GO" id="GO:0051287">
    <property type="term" value="F:NAD binding"/>
    <property type="evidence" value="ECO:0007669"/>
    <property type="project" value="InterPro"/>
</dbReference>
<evidence type="ECO:0000259" key="4">
    <source>
        <dbReference type="Pfam" id="PF00389"/>
    </source>
</evidence>
<keyword evidence="7" id="KW-1185">Reference proteome</keyword>
<proteinExistence type="inferred from homology"/>
<dbReference type="FunFam" id="3.40.50.720:FF:000026">
    <property type="entry name" value="Glyoxylate/hydroxypyruvate reductase B"/>
    <property type="match status" value="2"/>
</dbReference>
<keyword evidence="2" id="KW-0560">Oxidoreductase</keyword>
<dbReference type="Pfam" id="PF02826">
    <property type="entry name" value="2-Hacid_dh_C"/>
    <property type="match status" value="2"/>
</dbReference>
<dbReference type="GO" id="GO:0030267">
    <property type="term" value="F:glyoxylate reductase (NADPH) activity"/>
    <property type="evidence" value="ECO:0007669"/>
    <property type="project" value="TreeGrafter"/>
</dbReference>
<comment type="similarity">
    <text evidence="1">Belongs to the D-isomer specific 2-hydroxyacid dehydrogenase family.</text>
</comment>
<dbReference type="InterPro" id="IPR036291">
    <property type="entry name" value="NAD(P)-bd_dom_sf"/>
</dbReference>
<dbReference type="InterPro" id="IPR006139">
    <property type="entry name" value="D-isomer_2_OHA_DH_cat_dom"/>
</dbReference>
<gene>
    <name evidence="6" type="ORF">V9T40_012216</name>
</gene>
<dbReference type="Gene3D" id="3.40.50.720">
    <property type="entry name" value="NAD(P)-binding Rossmann-like Domain"/>
    <property type="match status" value="4"/>
</dbReference>
<comment type="caution">
    <text evidence="6">The sequence shown here is derived from an EMBL/GenBank/DDBJ whole genome shotgun (WGS) entry which is preliminary data.</text>
</comment>
<reference evidence="6 7" key="1">
    <citation type="submission" date="2024-03" db="EMBL/GenBank/DDBJ databases">
        <title>Adaptation during the transition from Ophiocordyceps entomopathogen to insect associate is accompanied by gene loss and intensified selection.</title>
        <authorList>
            <person name="Ward C.M."/>
            <person name="Onetto C.A."/>
            <person name="Borneman A.R."/>
        </authorList>
    </citation>
    <scope>NUCLEOTIDE SEQUENCE [LARGE SCALE GENOMIC DNA]</scope>
    <source>
        <strain evidence="6">AWRI1</strain>
        <tissue evidence="6">Single Adult Female</tissue>
    </source>
</reference>
<dbReference type="InterPro" id="IPR029753">
    <property type="entry name" value="D-isomer_DH_CS"/>
</dbReference>
<feature type="domain" description="D-isomer specific 2-hydroxyacid dehydrogenase NAD-binding" evidence="5">
    <location>
        <begin position="113"/>
        <end position="292"/>
    </location>
</feature>
<dbReference type="CDD" id="cd05301">
    <property type="entry name" value="GDH"/>
    <property type="match status" value="2"/>
</dbReference>
<dbReference type="GO" id="GO:0005829">
    <property type="term" value="C:cytosol"/>
    <property type="evidence" value="ECO:0007669"/>
    <property type="project" value="TreeGrafter"/>
</dbReference>
<feature type="domain" description="D-isomer specific 2-hydroxyacid dehydrogenase catalytic" evidence="4">
    <location>
        <begin position="12"/>
        <end position="315"/>
    </location>
</feature>
<feature type="domain" description="D-isomer specific 2-hydroxyacid dehydrogenase catalytic" evidence="4">
    <location>
        <begin position="320"/>
        <end position="611"/>
    </location>
</feature>
<dbReference type="PROSITE" id="PS00671">
    <property type="entry name" value="D_2_HYDROXYACID_DH_3"/>
    <property type="match status" value="2"/>
</dbReference>
<dbReference type="InterPro" id="IPR029752">
    <property type="entry name" value="D-isomer_DH_CS1"/>
</dbReference>
<dbReference type="AlphaFoldDB" id="A0AAN9T7E8"/>
<feature type="domain" description="D-isomer specific 2-hydroxyacid dehydrogenase NAD-binding" evidence="5">
    <location>
        <begin position="402"/>
        <end position="582"/>
    </location>
</feature>
<dbReference type="SUPFAM" id="SSF52283">
    <property type="entry name" value="Formate/glycerate dehydrogenase catalytic domain-like"/>
    <property type="match status" value="2"/>
</dbReference>
<dbReference type="InterPro" id="IPR006140">
    <property type="entry name" value="D-isomer_DH_NAD-bd"/>
</dbReference>
<dbReference type="Proteomes" id="UP001367676">
    <property type="component" value="Unassembled WGS sequence"/>
</dbReference>
<dbReference type="EMBL" id="JBBCAQ010000036">
    <property type="protein sequence ID" value="KAK7575930.1"/>
    <property type="molecule type" value="Genomic_DNA"/>
</dbReference>
<dbReference type="PANTHER" id="PTHR10996:SF257">
    <property type="entry name" value="GLYOXYLATE REDUCTASE 1"/>
    <property type="match status" value="1"/>
</dbReference>
<dbReference type="PROSITE" id="PS00065">
    <property type="entry name" value="D_2_HYDROXYACID_DH_1"/>
    <property type="match status" value="1"/>
</dbReference>
<organism evidence="6 7">
    <name type="scientific">Parthenolecanium corni</name>
    <dbReference type="NCBI Taxonomy" id="536013"/>
    <lineage>
        <taxon>Eukaryota</taxon>
        <taxon>Metazoa</taxon>
        <taxon>Ecdysozoa</taxon>
        <taxon>Arthropoda</taxon>
        <taxon>Hexapoda</taxon>
        <taxon>Insecta</taxon>
        <taxon>Pterygota</taxon>
        <taxon>Neoptera</taxon>
        <taxon>Paraneoptera</taxon>
        <taxon>Hemiptera</taxon>
        <taxon>Sternorrhyncha</taxon>
        <taxon>Coccoidea</taxon>
        <taxon>Coccidae</taxon>
        <taxon>Parthenolecanium</taxon>
    </lineage>
</organism>
<evidence type="ECO:0000313" key="6">
    <source>
        <dbReference type="EMBL" id="KAK7575930.1"/>
    </source>
</evidence>
<dbReference type="Pfam" id="PF00389">
    <property type="entry name" value="2-Hacid_dh"/>
    <property type="match status" value="2"/>
</dbReference>
<dbReference type="SUPFAM" id="SSF51735">
    <property type="entry name" value="NAD(P)-binding Rossmann-fold domains"/>
    <property type="match status" value="2"/>
</dbReference>
<evidence type="ECO:0000259" key="5">
    <source>
        <dbReference type="Pfam" id="PF02826"/>
    </source>
</evidence>
<dbReference type="PANTHER" id="PTHR10996">
    <property type="entry name" value="2-HYDROXYACID DEHYDROGENASE-RELATED"/>
    <property type="match status" value="1"/>
</dbReference>
<accession>A0AAN9T7E8</accession>
<evidence type="ECO:0000256" key="1">
    <source>
        <dbReference type="ARBA" id="ARBA00005854"/>
    </source>
</evidence>
<protein>
    <recommendedName>
        <fullName evidence="3">Glyoxylate reductase/hydroxypyruvate reductase</fullName>
    </recommendedName>
</protein>
<evidence type="ECO:0000313" key="7">
    <source>
        <dbReference type="Proteomes" id="UP001367676"/>
    </source>
</evidence>
<evidence type="ECO:0000256" key="2">
    <source>
        <dbReference type="ARBA" id="ARBA00023002"/>
    </source>
</evidence>
<sequence length="614" mass="66774">MTKPVVFITRNDFPQPAIQLLGKYFTLKCWQGEKNIPRETFLECVKGAFAIMCSHHVHVDGEVADVAGESLKVVSCFSVGYDHLQVDELRKRGIRMGYTPGVLTEATAETAVTLLLATARRLNECYTIVRNNQWTADSWHPFYLAGQGLEGATVGVIGLGRIGLSVAKKLVPFNIKRLLYYSRSEKPEGAALGGELKSVDEIVKESDFIVLTVALNAETRHIINKERINSMKPNAIIVNIGRGGLIDQRALTEALLNKKIGGAGLDVTDPEPIEPNDPLTTMDNVVISPHIGSSTFVSRNAMGDLAARNIIAVFTVKCWPEEKPISIDALKKNIKGAFGLVCLPFTSPIDKAIVEASGGSLKVVSTFSVGTDHLNVAELRESGVRIGYTPGVLTEAVAEFAVALLLATSRRFNESYKIIHNNEWKPESWTPMFLCGPSLDGSSVGILGCGRIGLSIAKKLKPFNIKRFLYANINRVSEADAIGGELKSIDDVLRESDFVIITLSQTKETIGIINKERLNMMKPNAILINAARGTLIDQDALTEALQNKKIAGAGLDVTVPEPLNPDHPLLKMDNVVITPHIASATFSTRSNMAELTAKNIIAVLENTDMPAELK</sequence>
<dbReference type="InterPro" id="IPR050223">
    <property type="entry name" value="D-isomer_2-hydroxyacid_DH"/>
</dbReference>